<proteinExistence type="inferred from homology"/>
<evidence type="ECO:0000256" key="5">
    <source>
        <dbReference type="ARBA" id="ARBA00022968"/>
    </source>
</evidence>
<comment type="subcellular location">
    <subcellularLocation>
        <location evidence="1">Golgi apparatus membrane</location>
        <topology evidence="1">Single-pass type II membrane protein</topology>
    </subcellularLocation>
</comment>
<evidence type="ECO:0000256" key="7">
    <source>
        <dbReference type="ARBA" id="ARBA00023034"/>
    </source>
</evidence>
<evidence type="ECO:0000256" key="6">
    <source>
        <dbReference type="ARBA" id="ARBA00022989"/>
    </source>
</evidence>
<dbReference type="GO" id="GO:0000139">
    <property type="term" value="C:Golgi membrane"/>
    <property type="evidence" value="ECO:0007669"/>
    <property type="project" value="UniProtKB-SubCell"/>
</dbReference>
<name>A0A8C2SRG3_COTJA</name>
<reference evidence="11" key="2">
    <citation type="submission" date="2025-09" db="UniProtKB">
        <authorList>
            <consortium name="Ensembl"/>
        </authorList>
    </citation>
    <scope>IDENTIFICATION</scope>
</reference>
<evidence type="ECO:0000313" key="11">
    <source>
        <dbReference type="Ensembl" id="ENSCJPP00005002058.1"/>
    </source>
</evidence>
<gene>
    <name evidence="11" type="primary">GAL3ST4</name>
</gene>
<dbReference type="Pfam" id="PF06990">
    <property type="entry name" value="Gal-3-0_sulfotr"/>
    <property type="match status" value="1"/>
</dbReference>
<comment type="similarity">
    <text evidence="2">Belongs to the galactose-3-O-sulfotransferase family.</text>
</comment>
<accession>A0A8C2SRG3</accession>
<dbReference type="GO" id="GO:0009101">
    <property type="term" value="P:glycoprotein biosynthetic process"/>
    <property type="evidence" value="ECO:0007669"/>
    <property type="project" value="Ensembl"/>
</dbReference>
<sequence length="366" mass="40790">MVPPSPSSLPPINPRVPPSPPAAPPPLPPSDPRGVLKTHKTGAGSVGFNVLHRFGEGRGLRFALPHHYQFRKIPRNLQGRKGEGLQRGGGPIRHHLPPHEVRRVMPPDSFYFSIARDPAAAAESALSYYRSSVPAFRRAPSRSAFLLTPWLYYQPGLKGNHYARNLLWFDFGLPSISPSNMAAVAAAVRGLDAIFALVLLAEYFDESLVLLADALCWPLGAVVTFPHNGRPKGSVLRLGRGDMERLRQWNALDWALYVHFNRSFWARVRRFGLARMEREVTRLRGLREQWAQRCLQGGGPLPAAAILDRNLKPFQPGQGAAAVMGYELRADLGARDRETCERMATPELQYKDRLHRRQFGPNATNG</sequence>
<dbReference type="AlphaFoldDB" id="A0A8C2SRG3"/>
<keyword evidence="4" id="KW-0812">Transmembrane</keyword>
<dbReference type="GO" id="GO:0009247">
    <property type="term" value="P:glycolipid biosynthetic process"/>
    <property type="evidence" value="ECO:0007669"/>
    <property type="project" value="InterPro"/>
</dbReference>
<keyword evidence="9" id="KW-0325">Glycoprotein</keyword>
<keyword evidence="5" id="KW-0735">Signal-anchor</keyword>
<dbReference type="InterPro" id="IPR027417">
    <property type="entry name" value="P-loop_NTPase"/>
</dbReference>
<dbReference type="PANTHER" id="PTHR14647:SF57">
    <property type="entry name" value="GALACTOSE-3-O-SULFOTRANSFERASE 4"/>
    <property type="match status" value="1"/>
</dbReference>
<evidence type="ECO:0000256" key="2">
    <source>
        <dbReference type="ARBA" id="ARBA00008124"/>
    </source>
</evidence>
<dbReference type="Ensembl" id="ENSCJPT00005003708.1">
    <property type="protein sequence ID" value="ENSCJPP00005002058.1"/>
    <property type="gene ID" value="ENSCJPG00005002234.1"/>
</dbReference>
<evidence type="ECO:0000256" key="9">
    <source>
        <dbReference type="ARBA" id="ARBA00023180"/>
    </source>
</evidence>
<dbReference type="PANTHER" id="PTHR14647">
    <property type="entry name" value="GALACTOSE-3-O-SULFOTRANSFERASE"/>
    <property type="match status" value="1"/>
</dbReference>
<keyword evidence="12" id="KW-1185">Reference proteome</keyword>
<evidence type="ECO:0000256" key="1">
    <source>
        <dbReference type="ARBA" id="ARBA00004323"/>
    </source>
</evidence>
<evidence type="ECO:0000313" key="12">
    <source>
        <dbReference type="Proteomes" id="UP000694412"/>
    </source>
</evidence>
<keyword evidence="8" id="KW-0472">Membrane</keyword>
<feature type="compositionally biased region" description="Pro residues" evidence="10">
    <location>
        <begin position="1"/>
        <end position="31"/>
    </location>
</feature>
<reference evidence="11" key="1">
    <citation type="submission" date="2025-08" db="UniProtKB">
        <authorList>
            <consortium name="Ensembl"/>
        </authorList>
    </citation>
    <scope>IDENTIFICATION</scope>
</reference>
<protein>
    <submittedName>
        <fullName evidence="11">Galactose-3-O-sulfotransferase 4</fullName>
    </submittedName>
</protein>
<dbReference type="InterPro" id="IPR009729">
    <property type="entry name" value="Gal-3-0_sulfotransfrase"/>
</dbReference>
<evidence type="ECO:0000256" key="4">
    <source>
        <dbReference type="ARBA" id="ARBA00022692"/>
    </source>
</evidence>
<evidence type="ECO:0000256" key="8">
    <source>
        <dbReference type="ARBA" id="ARBA00023136"/>
    </source>
</evidence>
<keyword evidence="7" id="KW-0333">Golgi apparatus</keyword>
<keyword evidence="6" id="KW-1133">Transmembrane helix</keyword>
<keyword evidence="3" id="KW-0808">Transferase</keyword>
<dbReference type="GO" id="GO:0001733">
    <property type="term" value="F:galactosylceramide sulfotransferase activity"/>
    <property type="evidence" value="ECO:0007669"/>
    <property type="project" value="InterPro"/>
</dbReference>
<evidence type="ECO:0000256" key="3">
    <source>
        <dbReference type="ARBA" id="ARBA00022679"/>
    </source>
</evidence>
<dbReference type="Gene3D" id="3.40.50.300">
    <property type="entry name" value="P-loop containing nucleotide triphosphate hydrolases"/>
    <property type="match status" value="1"/>
</dbReference>
<dbReference type="Proteomes" id="UP000694412">
    <property type="component" value="Unassembled WGS sequence"/>
</dbReference>
<evidence type="ECO:0000256" key="10">
    <source>
        <dbReference type="SAM" id="MobiDB-lite"/>
    </source>
</evidence>
<organism evidence="11 12">
    <name type="scientific">Coturnix japonica</name>
    <name type="common">Japanese quail</name>
    <name type="synonym">Coturnix coturnix japonica</name>
    <dbReference type="NCBI Taxonomy" id="93934"/>
    <lineage>
        <taxon>Eukaryota</taxon>
        <taxon>Metazoa</taxon>
        <taxon>Chordata</taxon>
        <taxon>Craniata</taxon>
        <taxon>Vertebrata</taxon>
        <taxon>Euteleostomi</taxon>
        <taxon>Archelosauria</taxon>
        <taxon>Archosauria</taxon>
        <taxon>Dinosauria</taxon>
        <taxon>Saurischia</taxon>
        <taxon>Theropoda</taxon>
        <taxon>Coelurosauria</taxon>
        <taxon>Aves</taxon>
        <taxon>Neognathae</taxon>
        <taxon>Galloanserae</taxon>
        <taxon>Galliformes</taxon>
        <taxon>Phasianidae</taxon>
        <taxon>Perdicinae</taxon>
        <taxon>Coturnix</taxon>
    </lineage>
</organism>
<feature type="region of interest" description="Disordered" evidence="10">
    <location>
        <begin position="79"/>
        <end position="99"/>
    </location>
</feature>
<dbReference type="GeneTree" id="ENSGT00950000182923"/>
<feature type="region of interest" description="Disordered" evidence="10">
    <location>
        <begin position="1"/>
        <end position="41"/>
    </location>
</feature>